<evidence type="ECO:0000313" key="3">
    <source>
        <dbReference type="Proteomes" id="UP000443070"/>
    </source>
</evidence>
<comment type="caution">
    <text evidence="1">The sequence shown here is derived from an EMBL/GenBank/DDBJ whole genome shotgun (WGS) entry which is preliminary data.</text>
</comment>
<proteinExistence type="predicted"/>
<evidence type="ECO:0008006" key="5">
    <source>
        <dbReference type="Google" id="ProtNLM"/>
    </source>
</evidence>
<dbReference type="OrthoDB" id="3174733at2"/>
<evidence type="ECO:0000313" key="4">
    <source>
        <dbReference type="Proteomes" id="UP000484547"/>
    </source>
</evidence>
<dbReference type="AlphaFoldDB" id="A0A7X2XK50"/>
<reference evidence="3 4" key="1">
    <citation type="journal article" date="2019" name="Nat. Med.">
        <title>A library of human gut bacterial isolates paired with longitudinal multiomics data enables mechanistic microbiome research.</title>
        <authorList>
            <person name="Poyet M."/>
            <person name="Groussin M."/>
            <person name="Gibbons S.M."/>
            <person name="Avila-Pacheco J."/>
            <person name="Jiang X."/>
            <person name="Kearney S.M."/>
            <person name="Perrotta A.R."/>
            <person name="Berdy B."/>
            <person name="Zhao S."/>
            <person name="Lieberman T.D."/>
            <person name="Swanson P.K."/>
            <person name="Smith M."/>
            <person name="Roesemann S."/>
            <person name="Alexander J.E."/>
            <person name="Rich S.A."/>
            <person name="Livny J."/>
            <person name="Vlamakis H."/>
            <person name="Clish C."/>
            <person name="Bullock K."/>
            <person name="Deik A."/>
            <person name="Scott J."/>
            <person name="Pierce K.A."/>
            <person name="Xavier R.J."/>
            <person name="Alm E.J."/>
        </authorList>
    </citation>
    <scope>NUCLEOTIDE SEQUENCE [LARGE SCALE GENOMIC DNA]</scope>
    <source>
        <strain evidence="1 4">BIOML-A13</strain>
        <strain evidence="2 3">BIOML-A3</strain>
    </source>
</reference>
<organism evidence="1 4">
    <name type="scientific">Phascolarctobacterium faecium</name>
    <dbReference type="NCBI Taxonomy" id="33025"/>
    <lineage>
        <taxon>Bacteria</taxon>
        <taxon>Bacillati</taxon>
        <taxon>Bacillota</taxon>
        <taxon>Negativicutes</taxon>
        <taxon>Acidaminococcales</taxon>
        <taxon>Acidaminococcaceae</taxon>
        <taxon>Phascolarctobacterium</taxon>
    </lineage>
</organism>
<dbReference type="EMBL" id="WNBM01000013">
    <property type="protein sequence ID" value="MTT76883.1"/>
    <property type="molecule type" value="Genomic_DNA"/>
</dbReference>
<dbReference type="EMBL" id="WNBW01000015">
    <property type="protein sequence ID" value="MTU04984.1"/>
    <property type="molecule type" value="Genomic_DNA"/>
</dbReference>
<evidence type="ECO:0000313" key="1">
    <source>
        <dbReference type="EMBL" id="MTT76883.1"/>
    </source>
</evidence>
<gene>
    <name evidence="1" type="ORF">GMD11_11540</name>
    <name evidence="2" type="ORF">GMD18_11385</name>
</gene>
<evidence type="ECO:0000313" key="2">
    <source>
        <dbReference type="EMBL" id="MTU04984.1"/>
    </source>
</evidence>
<protein>
    <recommendedName>
        <fullName evidence="5">Transcriptional regulator</fullName>
    </recommendedName>
</protein>
<accession>A0A7X2XK50</accession>
<keyword evidence="3" id="KW-1185">Reference proteome</keyword>
<sequence length="60" mass="7081">MDVYTVEDVMRILCCKKSYAYKKIREARDMLKSQGYILPPAGKVPKTYFNERVYKKESVV</sequence>
<dbReference type="Proteomes" id="UP000443070">
    <property type="component" value="Unassembled WGS sequence"/>
</dbReference>
<dbReference type="Proteomes" id="UP000484547">
    <property type="component" value="Unassembled WGS sequence"/>
</dbReference>
<dbReference type="RefSeq" id="WP_149877516.1">
    <property type="nucleotide sequence ID" value="NZ_WNBG01000015.1"/>
</dbReference>
<name>A0A7X2XK50_9FIRM</name>